<organism evidence="3 4">
    <name type="scientific">Deinococcus arenae</name>
    <dbReference type="NCBI Taxonomy" id="1452751"/>
    <lineage>
        <taxon>Bacteria</taxon>
        <taxon>Thermotogati</taxon>
        <taxon>Deinococcota</taxon>
        <taxon>Deinococci</taxon>
        <taxon>Deinococcales</taxon>
        <taxon>Deinococcaceae</taxon>
        <taxon>Deinococcus</taxon>
    </lineage>
</organism>
<evidence type="ECO:0000256" key="1">
    <source>
        <dbReference type="SAM" id="MobiDB-lite"/>
    </source>
</evidence>
<dbReference type="AlphaFoldDB" id="A0A8H9L5T0"/>
<protein>
    <submittedName>
        <fullName evidence="3">Uncharacterized protein</fullName>
    </submittedName>
</protein>
<reference evidence="4" key="1">
    <citation type="journal article" date="2019" name="Int. J. Syst. Evol. Microbiol.">
        <title>The Global Catalogue of Microorganisms (GCM) 10K type strain sequencing project: providing services to taxonomists for standard genome sequencing and annotation.</title>
        <authorList>
            <consortium name="The Broad Institute Genomics Platform"/>
            <consortium name="The Broad Institute Genome Sequencing Center for Infectious Disease"/>
            <person name="Wu L."/>
            <person name="Ma J."/>
        </authorList>
    </citation>
    <scope>NUCLEOTIDE SEQUENCE [LARGE SCALE GENOMIC DNA]</scope>
    <source>
        <strain evidence="4">JCM 31047</strain>
    </source>
</reference>
<proteinExistence type="predicted"/>
<feature type="transmembrane region" description="Helical" evidence="2">
    <location>
        <begin position="30"/>
        <end position="63"/>
    </location>
</feature>
<sequence>MTRLLLALAGVVLLAVTALAAVWLLGQLLTGLGLFIVGAAGVLGRLLWFLLITGVLAGVVYFVTSAWRPSVRAPVRPFRAPPVTPRPAPSRPKRGRAGQPAAPASVSPTPAGPGSVSAAPVPPTPAETTPTEAAPTEAVESGPATSGPVRSDG</sequence>
<feature type="compositionally biased region" description="Low complexity" evidence="1">
    <location>
        <begin position="100"/>
        <end position="119"/>
    </location>
</feature>
<name>A0A8H9L5T0_9DEIO</name>
<feature type="compositionally biased region" description="Pro residues" evidence="1">
    <location>
        <begin position="79"/>
        <end position="90"/>
    </location>
</feature>
<keyword evidence="2" id="KW-0472">Membrane</keyword>
<keyword evidence="2" id="KW-1133">Transmembrane helix</keyword>
<accession>A0A8H9L5T0</accession>
<keyword evidence="2" id="KW-0812">Transmembrane</keyword>
<evidence type="ECO:0000256" key="2">
    <source>
        <dbReference type="SAM" id="Phobius"/>
    </source>
</evidence>
<dbReference type="EMBL" id="BMQG01000002">
    <property type="protein sequence ID" value="GGM33903.1"/>
    <property type="molecule type" value="Genomic_DNA"/>
</dbReference>
<keyword evidence="4" id="KW-1185">Reference proteome</keyword>
<evidence type="ECO:0000313" key="4">
    <source>
        <dbReference type="Proteomes" id="UP000600547"/>
    </source>
</evidence>
<feature type="compositionally biased region" description="Low complexity" evidence="1">
    <location>
        <begin position="126"/>
        <end position="140"/>
    </location>
</feature>
<feature type="region of interest" description="Disordered" evidence="1">
    <location>
        <begin position="74"/>
        <end position="153"/>
    </location>
</feature>
<dbReference type="RefSeq" id="WP_229781041.1">
    <property type="nucleotide sequence ID" value="NZ_BMQG01000002.1"/>
</dbReference>
<comment type="caution">
    <text evidence="3">The sequence shown here is derived from an EMBL/GenBank/DDBJ whole genome shotgun (WGS) entry which is preliminary data.</text>
</comment>
<evidence type="ECO:0000313" key="3">
    <source>
        <dbReference type="EMBL" id="GGM33903.1"/>
    </source>
</evidence>
<dbReference type="Proteomes" id="UP000600547">
    <property type="component" value="Unassembled WGS sequence"/>
</dbReference>
<gene>
    <name evidence="3" type="ORF">GCM10008956_07750</name>
</gene>